<evidence type="ECO:0000259" key="3">
    <source>
        <dbReference type="PROSITE" id="PS50157"/>
    </source>
</evidence>
<dbReference type="PANTHER" id="PTHR47266">
    <property type="entry name" value="ENDONUCLEASE-RELATED"/>
    <property type="match status" value="1"/>
</dbReference>
<keyword evidence="1" id="KW-0479">Metal-binding</keyword>
<evidence type="ECO:0000313" key="5">
    <source>
        <dbReference type="Proteomes" id="UP001497623"/>
    </source>
</evidence>
<dbReference type="InterPro" id="IPR036397">
    <property type="entry name" value="RNaseH_sf"/>
</dbReference>
<keyword evidence="1" id="KW-0863">Zinc-finger</keyword>
<dbReference type="InterPro" id="IPR013087">
    <property type="entry name" value="Znf_C2H2_type"/>
</dbReference>
<dbReference type="InterPro" id="IPR052160">
    <property type="entry name" value="Gypsy_RT_Integrase-like"/>
</dbReference>
<dbReference type="GO" id="GO:0008270">
    <property type="term" value="F:zinc ion binding"/>
    <property type="evidence" value="ECO:0007669"/>
    <property type="project" value="UniProtKB-KW"/>
</dbReference>
<dbReference type="GO" id="GO:0003676">
    <property type="term" value="F:nucleic acid binding"/>
    <property type="evidence" value="ECO:0007669"/>
    <property type="project" value="InterPro"/>
</dbReference>
<dbReference type="Gene3D" id="3.30.420.10">
    <property type="entry name" value="Ribonuclease H-like superfamily/Ribonuclease H"/>
    <property type="match status" value="1"/>
</dbReference>
<dbReference type="AlphaFoldDB" id="A0AAV2RJV3"/>
<dbReference type="PROSITE" id="PS00028">
    <property type="entry name" value="ZINC_FINGER_C2H2_1"/>
    <property type="match status" value="1"/>
</dbReference>
<keyword evidence="5" id="KW-1185">Reference proteome</keyword>
<evidence type="ECO:0000313" key="4">
    <source>
        <dbReference type="EMBL" id="CAL4128565.1"/>
    </source>
</evidence>
<dbReference type="Proteomes" id="UP001497623">
    <property type="component" value="Unassembled WGS sequence"/>
</dbReference>
<comment type="caution">
    <text evidence="4">The sequence shown here is derived from an EMBL/GenBank/DDBJ whole genome shotgun (WGS) entry which is preliminary data.</text>
</comment>
<dbReference type="InterPro" id="IPR041588">
    <property type="entry name" value="Integrase_H2C2"/>
</dbReference>
<dbReference type="EMBL" id="CAXKWB010025726">
    <property type="protein sequence ID" value="CAL4128565.1"/>
    <property type="molecule type" value="Genomic_DNA"/>
</dbReference>
<feature type="compositionally biased region" description="Basic and acidic residues" evidence="2">
    <location>
        <begin position="542"/>
        <end position="567"/>
    </location>
</feature>
<feature type="region of interest" description="Disordered" evidence="2">
    <location>
        <begin position="540"/>
        <end position="584"/>
    </location>
</feature>
<evidence type="ECO:0000256" key="1">
    <source>
        <dbReference type="PROSITE-ProRule" id="PRU00042"/>
    </source>
</evidence>
<feature type="non-terminal residue" evidence="4">
    <location>
        <position position="954"/>
    </location>
</feature>
<reference evidence="4 5" key="1">
    <citation type="submission" date="2024-05" db="EMBL/GenBank/DDBJ databases">
        <authorList>
            <person name="Wallberg A."/>
        </authorList>
    </citation>
    <scope>NUCLEOTIDE SEQUENCE [LARGE SCALE GENOMIC DNA]</scope>
</reference>
<feature type="compositionally biased region" description="Basic residues" evidence="2">
    <location>
        <begin position="568"/>
        <end position="582"/>
    </location>
</feature>
<sequence>MRNSGEGVGGARDPPDPTSGAKISYQYRKMFKISILSVAGTTFTCLPTIFAHVHTGGVHISENISIDNICRVHIPAISSAAVALILFIPTLHHVQKILVYKDYYSENIVEAAALGHQREGRYRQLTSIKILPLHKTNTTKITTSIDVKHQIMKHLPLASFLKSDEPDVQFYNEVYHYLSSSTYPEGSTDVYKKIIKKRSTNYFINEEGRLSYNPNAPKEVITSVEEQRSIIGNSHVDNATGVHLGVKKMYGSISSNYYWRTIYVDVGYYCRHCERCTEIPAVSAHSARVSETELYNEDVLSEEMSQVTTLPTDRIMRVWKKIEVKIYGPYKRTLTGNEVVITLVDPFSKWVMALPSTISCMERNTANFIFDAFCQFGFAQCQVVGMSSDQFETMHSHYKERFENAQDIIRSLVPFDSEEAQQSFLFTLQEESHECSWAGEMFDRYCSNNTNNWDNEMSSFLFKYKTATINNEGVTPFMLMFGRNPTGYVSEEEKENINILEEEKALEAPSKRRRLQSSTLQCRHCYETFTSKISFRIHQRKHTEEARRRGTLEGEEPLRPLLQEKPKPQIRKAPLRKKRRPFGRGPERLLTLASSEWTDQQKEAVPNDESRQQLTHNTVVAVKALLNATKEERSKRGKYIKYSPELRDEIAEYALNHGNHEATIYWSHRLGGAVSESTVRNFIKTFKSYTTEVKEEIGKFAFQYGIDGASRHFAEKLGHEVRKGLIRKFKKIYLKKFPEISEVVGGDMQVDGGIICADGTAGKRIFMAGTAAAARQKRSFSIHMKDEIGRFANQFGISAAIEHYSEKLQFPVKESTVRKFKKQYIDRIGENATETPVGVVVGTVTGTSTVLTDPHNAAAAVVAVASAAQPQTIDVLHPSLAILNAAQTPSTVNVTSANNFVYQHSYPINMAGGSSNQVVSMNPNGSLQFHQAPGGTAHIINHTGTMTTPLSCQQ</sequence>
<name>A0AAV2RJV3_MEGNR</name>
<dbReference type="Gene3D" id="3.30.160.60">
    <property type="entry name" value="Classic Zinc Finger"/>
    <property type="match status" value="1"/>
</dbReference>
<feature type="compositionally biased region" description="Gly residues" evidence="2">
    <location>
        <begin position="1"/>
        <end position="10"/>
    </location>
</feature>
<feature type="region of interest" description="Disordered" evidence="2">
    <location>
        <begin position="1"/>
        <end position="20"/>
    </location>
</feature>
<evidence type="ECO:0000256" key="2">
    <source>
        <dbReference type="SAM" id="MobiDB-lite"/>
    </source>
</evidence>
<feature type="domain" description="C2H2-type" evidence="3">
    <location>
        <begin position="520"/>
        <end position="547"/>
    </location>
</feature>
<accession>A0AAV2RJV3</accession>
<dbReference type="Pfam" id="PF17921">
    <property type="entry name" value="Integrase_H2C2"/>
    <property type="match status" value="1"/>
</dbReference>
<gene>
    <name evidence="4" type="ORF">MNOR_LOCUS26150</name>
</gene>
<protein>
    <recommendedName>
        <fullName evidence="3">C2H2-type domain-containing protein</fullName>
    </recommendedName>
</protein>
<proteinExistence type="predicted"/>
<dbReference type="Gene3D" id="1.10.340.70">
    <property type="match status" value="1"/>
</dbReference>
<dbReference type="PROSITE" id="PS50157">
    <property type="entry name" value="ZINC_FINGER_C2H2_2"/>
    <property type="match status" value="1"/>
</dbReference>
<organism evidence="4 5">
    <name type="scientific">Meganyctiphanes norvegica</name>
    <name type="common">Northern krill</name>
    <name type="synonym">Thysanopoda norvegica</name>
    <dbReference type="NCBI Taxonomy" id="48144"/>
    <lineage>
        <taxon>Eukaryota</taxon>
        <taxon>Metazoa</taxon>
        <taxon>Ecdysozoa</taxon>
        <taxon>Arthropoda</taxon>
        <taxon>Crustacea</taxon>
        <taxon>Multicrustacea</taxon>
        <taxon>Malacostraca</taxon>
        <taxon>Eumalacostraca</taxon>
        <taxon>Eucarida</taxon>
        <taxon>Euphausiacea</taxon>
        <taxon>Euphausiidae</taxon>
        <taxon>Meganyctiphanes</taxon>
    </lineage>
</organism>
<keyword evidence="1" id="KW-0862">Zinc</keyword>